<dbReference type="InterPro" id="IPR025659">
    <property type="entry name" value="Tubby-like_C"/>
</dbReference>
<evidence type="ECO:0000313" key="2">
    <source>
        <dbReference type="Proteomes" id="UP000191200"/>
    </source>
</evidence>
<dbReference type="Pfam" id="PF04525">
    <property type="entry name" value="LOR"/>
    <property type="match status" value="1"/>
</dbReference>
<dbReference type="AlphaFoldDB" id="A0A1J0A3Q9"/>
<protein>
    <submittedName>
        <fullName evidence="1">Uncharacterized protein</fullName>
    </submittedName>
</protein>
<dbReference type="EMBL" id="CP017267">
    <property type="protein sequence ID" value="APB30565.1"/>
    <property type="molecule type" value="Genomic_DNA"/>
</dbReference>
<dbReference type="OrthoDB" id="652307at2"/>
<dbReference type="SUPFAM" id="SSF54518">
    <property type="entry name" value="Tubby C-terminal domain-like"/>
    <property type="match status" value="1"/>
</dbReference>
<evidence type="ECO:0000313" key="1">
    <source>
        <dbReference type="EMBL" id="APB30565.1"/>
    </source>
</evidence>
<sequence>MRQLFMLKDDYTNENKREIITRNGDKIYTIECFEDDGLTCYNVYDDRREEIARVERHIGSTLPCLDVVVGERIIFTVAQSESISKMSFQIISDDLEVHDDWWSMDFDVMSGYRKVSKVRNRWTALGDAYEVTVFEKSNEAETIGLMLALDSVKKVEANVNTLK</sequence>
<organism evidence="1 2">
    <name type="scientific">Vagococcus teuberi</name>
    <dbReference type="NCBI Taxonomy" id="519472"/>
    <lineage>
        <taxon>Bacteria</taxon>
        <taxon>Bacillati</taxon>
        <taxon>Bacillota</taxon>
        <taxon>Bacilli</taxon>
        <taxon>Lactobacillales</taxon>
        <taxon>Enterococcaceae</taxon>
        <taxon>Vagococcus</taxon>
    </lineage>
</organism>
<dbReference type="KEGG" id="vte:BHY08_01220"/>
<reference evidence="1 2" key="1">
    <citation type="submission" date="2016-09" db="EMBL/GenBank/DDBJ databases">
        <title>Vagococcus teuberi sp. nov., isolated from the Malian artisanal sour milk fene.</title>
        <authorList>
            <person name="Wullschleger S."/>
            <person name="Seifert C."/>
            <person name="Baumgartner S."/>
            <person name="Lacroix C."/>
            <person name="Bonfoh B."/>
            <person name="Stevens M.J."/>
            <person name="Meile L."/>
        </authorList>
    </citation>
    <scope>NUCLEOTIDE SEQUENCE [LARGE SCALE GENOMIC DNA]</scope>
    <source>
        <strain evidence="1 2">DSM 21459</strain>
    </source>
</reference>
<proteinExistence type="predicted"/>
<dbReference type="STRING" id="519472.BHY08_01220"/>
<dbReference type="Proteomes" id="UP000191200">
    <property type="component" value="Chromosome"/>
</dbReference>
<dbReference type="RefSeq" id="WP_071456134.1">
    <property type="nucleotide sequence ID" value="NZ_CABJEN010000005.1"/>
</dbReference>
<dbReference type="InterPro" id="IPR007612">
    <property type="entry name" value="LOR"/>
</dbReference>
<accession>A0A1J0A3Q9</accession>
<keyword evidence="2" id="KW-1185">Reference proteome</keyword>
<name>A0A1J0A3Q9_9ENTE</name>
<gene>
    <name evidence="1" type="ORF">BHY08_01220</name>
</gene>